<feature type="transmembrane region" description="Helical" evidence="7">
    <location>
        <begin position="116"/>
        <end position="142"/>
    </location>
</feature>
<dbReference type="CDD" id="cd06261">
    <property type="entry name" value="TM_PBP2"/>
    <property type="match status" value="1"/>
</dbReference>
<dbReference type="OrthoDB" id="9797472at2"/>
<dbReference type="Pfam" id="PF00528">
    <property type="entry name" value="BPD_transp_1"/>
    <property type="match status" value="1"/>
</dbReference>
<feature type="transmembrane region" description="Helical" evidence="7">
    <location>
        <begin position="280"/>
        <end position="299"/>
    </location>
</feature>
<keyword evidence="2 7" id="KW-0813">Transport</keyword>
<keyword evidence="5 7" id="KW-1133">Transmembrane helix</keyword>
<evidence type="ECO:0000256" key="4">
    <source>
        <dbReference type="ARBA" id="ARBA00022692"/>
    </source>
</evidence>
<evidence type="ECO:0000313" key="8">
    <source>
        <dbReference type="EMBL" id="BBH20923.1"/>
    </source>
</evidence>
<dbReference type="EMBL" id="AP019308">
    <property type="protein sequence ID" value="BBH20923.1"/>
    <property type="molecule type" value="Genomic_DNA"/>
</dbReference>
<name>A0A3G9J7R2_9BACL</name>
<dbReference type="GO" id="GO:0005886">
    <property type="term" value="C:plasma membrane"/>
    <property type="evidence" value="ECO:0007669"/>
    <property type="project" value="UniProtKB-SubCell"/>
</dbReference>
<dbReference type="InterPro" id="IPR000515">
    <property type="entry name" value="MetI-like"/>
</dbReference>
<feature type="transmembrane region" description="Helical" evidence="7">
    <location>
        <begin position="163"/>
        <end position="196"/>
    </location>
</feature>
<dbReference type="PROSITE" id="PS50928">
    <property type="entry name" value="ABC_TM1"/>
    <property type="match status" value="1"/>
</dbReference>
<dbReference type="AlphaFoldDB" id="A0A3G9J7R2"/>
<dbReference type="PANTHER" id="PTHR43386">
    <property type="entry name" value="OLIGOPEPTIDE TRANSPORT SYSTEM PERMEASE PROTEIN APPC"/>
    <property type="match status" value="1"/>
</dbReference>
<dbReference type="KEGG" id="pbk:Back11_22680"/>
<comment type="similarity">
    <text evidence="7">Belongs to the binding-protein-dependent transport system permease family.</text>
</comment>
<dbReference type="SUPFAM" id="SSF161098">
    <property type="entry name" value="MetI-like"/>
    <property type="match status" value="1"/>
</dbReference>
<dbReference type="InterPro" id="IPR025966">
    <property type="entry name" value="OppC_N"/>
</dbReference>
<dbReference type="Gene3D" id="1.10.3720.10">
    <property type="entry name" value="MetI-like"/>
    <property type="match status" value="1"/>
</dbReference>
<organism evidence="8 9">
    <name type="scientific">Paenibacillus baekrokdamisoli</name>
    <dbReference type="NCBI Taxonomy" id="1712516"/>
    <lineage>
        <taxon>Bacteria</taxon>
        <taxon>Bacillati</taxon>
        <taxon>Bacillota</taxon>
        <taxon>Bacilli</taxon>
        <taxon>Bacillales</taxon>
        <taxon>Paenibacillaceae</taxon>
        <taxon>Paenibacillus</taxon>
    </lineage>
</organism>
<evidence type="ECO:0000256" key="6">
    <source>
        <dbReference type="ARBA" id="ARBA00023136"/>
    </source>
</evidence>
<evidence type="ECO:0000256" key="3">
    <source>
        <dbReference type="ARBA" id="ARBA00022475"/>
    </source>
</evidence>
<keyword evidence="4 7" id="KW-0812">Transmembrane</keyword>
<evidence type="ECO:0000256" key="1">
    <source>
        <dbReference type="ARBA" id="ARBA00004651"/>
    </source>
</evidence>
<dbReference type="GO" id="GO:0055085">
    <property type="term" value="P:transmembrane transport"/>
    <property type="evidence" value="ECO:0007669"/>
    <property type="project" value="InterPro"/>
</dbReference>
<comment type="subcellular location">
    <subcellularLocation>
        <location evidence="1 7">Cell membrane</location>
        <topology evidence="1 7">Multi-pass membrane protein</topology>
    </subcellularLocation>
</comment>
<dbReference type="InterPro" id="IPR050366">
    <property type="entry name" value="BP-dependent_transpt_permease"/>
</dbReference>
<keyword evidence="9" id="KW-1185">Reference proteome</keyword>
<evidence type="ECO:0000256" key="2">
    <source>
        <dbReference type="ARBA" id="ARBA00022448"/>
    </source>
</evidence>
<proteinExistence type="inferred from homology"/>
<keyword evidence="3" id="KW-1003">Cell membrane</keyword>
<dbReference type="RefSeq" id="WP_125656574.1">
    <property type="nucleotide sequence ID" value="NZ_AP019308.1"/>
</dbReference>
<sequence>MSTHSEDYAPLAKGSVADPFEKLHQKHIDAEVIVAESQSTWQESWGRMKTNRLAMGGMYALIVIIILAIACPMLSPYNSYTNDLDNTFGAPSASHWFGTDNLGRDLFTRVWMGVRISLIVGFTAAFIDLIIGVAYGGIMGFSGRRIGGAMNKLAEVLYSIPHLLVVILLSVVMGSGLVTIIIALSITGWITMSWIVRGQILQLKNQEYVLAAQSMGASGARILFRHLIPNTLGPIIVTVTLSVPSAIFAEAFLSFIGLGVQSPASSLGTLIGEALSSWTLYPWLMIIPAALLSITMYAFNVFGDGLQYAFDPKSKK</sequence>
<dbReference type="Proteomes" id="UP000275368">
    <property type="component" value="Chromosome"/>
</dbReference>
<feature type="transmembrane region" description="Helical" evidence="7">
    <location>
        <begin position="236"/>
        <end position="260"/>
    </location>
</feature>
<reference evidence="8 9" key="1">
    <citation type="submission" date="2018-11" db="EMBL/GenBank/DDBJ databases">
        <title>Complete genome sequence of Paenibacillus baekrokdamisoli strain KCTC 33723.</title>
        <authorList>
            <person name="Kang S.W."/>
            <person name="Lee K.C."/>
            <person name="Kim K.K."/>
            <person name="Kim J.S."/>
            <person name="Kim D.S."/>
            <person name="Ko S.H."/>
            <person name="Yang S.H."/>
            <person name="Lee J.S."/>
        </authorList>
    </citation>
    <scope>NUCLEOTIDE SEQUENCE [LARGE SCALE GENOMIC DNA]</scope>
    <source>
        <strain evidence="8 9">KCTC 33723</strain>
    </source>
</reference>
<evidence type="ECO:0000313" key="9">
    <source>
        <dbReference type="Proteomes" id="UP000275368"/>
    </source>
</evidence>
<evidence type="ECO:0000256" key="5">
    <source>
        <dbReference type="ARBA" id="ARBA00022989"/>
    </source>
</evidence>
<dbReference type="PANTHER" id="PTHR43386:SF22">
    <property type="entry name" value="OLIGOPEPTIDE TRANSPORT SYSTEM PERMEASE PROTEIN OPPC"/>
    <property type="match status" value="1"/>
</dbReference>
<keyword evidence="6 7" id="KW-0472">Membrane</keyword>
<protein>
    <submittedName>
        <fullName evidence="8">Oligopeptide transport system permease protein OppC</fullName>
    </submittedName>
</protein>
<accession>A0A3G9J7R2</accession>
<feature type="transmembrane region" description="Helical" evidence="7">
    <location>
        <begin position="53"/>
        <end position="75"/>
    </location>
</feature>
<gene>
    <name evidence="8" type="primary">oppC_1</name>
    <name evidence="8" type="ORF">Back11_22680</name>
</gene>
<evidence type="ECO:0000256" key="7">
    <source>
        <dbReference type="RuleBase" id="RU363032"/>
    </source>
</evidence>
<dbReference type="Pfam" id="PF12911">
    <property type="entry name" value="OppC_N"/>
    <property type="match status" value="1"/>
</dbReference>
<dbReference type="InterPro" id="IPR035906">
    <property type="entry name" value="MetI-like_sf"/>
</dbReference>